<evidence type="ECO:0000313" key="2">
    <source>
        <dbReference type="Proteomes" id="UP001328107"/>
    </source>
</evidence>
<dbReference type="AlphaFoldDB" id="A0AAN5C8G2"/>
<protein>
    <submittedName>
        <fullName evidence="1">Uncharacterized protein</fullName>
    </submittedName>
</protein>
<proteinExistence type="predicted"/>
<accession>A0AAN5C8G2</accession>
<comment type="caution">
    <text evidence="1">The sequence shown here is derived from an EMBL/GenBank/DDBJ whole genome shotgun (WGS) entry which is preliminary data.</text>
</comment>
<gene>
    <name evidence="1" type="ORF">PMAYCL1PPCAC_04760</name>
</gene>
<dbReference type="EMBL" id="BTRK01000002">
    <property type="protein sequence ID" value="GMR34565.1"/>
    <property type="molecule type" value="Genomic_DNA"/>
</dbReference>
<dbReference type="Proteomes" id="UP001328107">
    <property type="component" value="Unassembled WGS sequence"/>
</dbReference>
<evidence type="ECO:0000313" key="1">
    <source>
        <dbReference type="EMBL" id="GMR34565.1"/>
    </source>
</evidence>
<sequence length="142" mass="16494">IRDIKFPEVELNAVPPDNVVVQVPCKESTTAKWCLRCYNVMCKKHCEDCGLEWGTRTLRCLQFGYRPADVRHTCLLLESKSTERMKGDKNKDGVASMAFECRVCESRIHDLAHSVNLDLLNTRPDPIPEWSNDERNRRHIMY</sequence>
<name>A0AAN5C8G2_9BILA</name>
<organism evidence="1 2">
    <name type="scientific">Pristionchus mayeri</name>
    <dbReference type="NCBI Taxonomy" id="1317129"/>
    <lineage>
        <taxon>Eukaryota</taxon>
        <taxon>Metazoa</taxon>
        <taxon>Ecdysozoa</taxon>
        <taxon>Nematoda</taxon>
        <taxon>Chromadorea</taxon>
        <taxon>Rhabditida</taxon>
        <taxon>Rhabditina</taxon>
        <taxon>Diplogasteromorpha</taxon>
        <taxon>Diplogasteroidea</taxon>
        <taxon>Neodiplogasteridae</taxon>
        <taxon>Pristionchus</taxon>
    </lineage>
</organism>
<reference evidence="2" key="1">
    <citation type="submission" date="2022-10" db="EMBL/GenBank/DDBJ databases">
        <title>Genome assembly of Pristionchus species.</title>
        <authorList>
            <person name="Yoshida K."/>
            <person name="Sommer R.J."/>
        </authorList>
    </citation>
    <scope>NUCLEOTIDE SEQUENCE [LARGE SCALE GENOMIC DNA]</scope>
    <source>
        <strain evidence="2">RS5460</strain>
    </source>
</reference>
<feature type="non-terminal residue" evidence="1">
    <location>
        <position position="1"/>
    </location>
</feature>
<keyword evidence="2" id="KW-1185">Reference proteome</keyword>